<feature type="region of interest" description="Disordered" evidence="1">
    <location>
        <begin position="1"/>
        <end position="60"/>
    </location>
</feature>
<evidence type="ECO:0000313" key="3">
    <source>
        <dbReference type="Proteomes" id="UP000308768"/>
    </source>
</evidence>
<feature type="compositionally biased region" description="Acidic residues" evidence="1">
    <location>
        <begin position="8"/>
        <end position="18"/>
    </location>
</feature>
<keyword evidence="3" id="KW-1185">Reference proteome</keyword>
<feature type="compositionally biased region" description="Basic and acidic residues" evidence="1">
    <location>
        <begin position="29"/>
        <end position="38"/>
    </location>
</feature>
<comment type="caution">
    <text evidence="2">The sequence shown here is derived from an EMBL/GenBank/DDBJ whole genome shotgun (WGS) entry which is preliminary data.</text>
</comment>
<name>A0A4U0VPH4_9PEZI</name>
<accession>A0A4U0VPH4</accession>
<dbReference type="AlphaFoldDB" id="A0A4U0VPH4"/>
<proteinExistence type="predicted"/>
<gene>
    <name evidence="2" type="ORF">B0A49_12370</name>
</gene>
<dbReference type="EMBL" id="NAJN01002623">
    <property type="protein sequence ID" value="TKA50416.1"/>
    <property type="molecule type" value="Genomic_DNA"/>
</dbReference>
<dbReference type="Proteomes" id="UP000308768">
    <property type="component" value="Unassembled WGS sequence"/>
</dbReference>
<evidence type="ECO:0000313" key="2">
    <source>
        <dbReference type="EMBL" id="TKA50416.1"/>
    </source>
</evidence>
<protein>
    <submittedName>
        <fullName evidence="2">Uncharacterized protein</fullName>
    </submittedName>
</protein>
<evidence type="ECO:0000256" key="1">
    <source>
        <dbReference type="SAM" id="MobiDB-lite"/>
    </source>
</evidence>
<reference evidence="2 3" key="1">
    <citation type="submission" date="2017-03" db="EMBL/GenBank/DDBJ databases">
        <title>Genomes of endolithic fungi from Antarctica.</title>
        <authorList>
            <person name="Coleine C."/>
            <person name="Masonjones S."/>
            <person name="Stajich J.E."/>
        </authorList>
    </citation>
    <scope>NUCLEOTIDE SEQUENCE [LARGE SCALE GENOMIC DNA]</scope>
    <source>
        <strain evidence="2 3">CCFEE 5187</strain>
    </source>
</reference>
<organism evidence="2 3">
    <name type="scientific">Cryomyces minteri</name>
    <dbReference type="NCBI Taxonomy" id="331657"/>
    <lineage>
        <taxon>Eukaryota</taxon>
        <taxon>Fungi</taxon>
        <taxon>Dikarya</taxon>
        <taxon>Ascomycota</taxon>
        <taxon>Pezizomycotina</taxon>
        <taxon>Dothideomycetes</taxon>
        <taxon>Dothideomycetes incertae sedis</taxon>
        <taxon>Cryomyces</taxon>
    </lineage>
</organism>
<sequence>MIPQDSTEAYDADSEDSESSGSSATLPVAHHDSDRDSPENSAASGGARVGRPRYRANSPISVDIKPRRTYSEPWFGTPSLIDRRDAYSAPADIVSAARTPRKADSEPVVPSPAFGGPMSMSYHIQVGPFHKTHDCDECRHNETEWLCFACRPQEYAPINETAVRAFDRERLRVPQPLVDLCDGVVGTVEKGHLASILATVWTEATPDLVGHWGRANGMEVYKGQRTPWAWSEDSSPAIRGHDGTNEEGDLRDRGAFTEFVRRDWRMERQHGTAEAEGGPQADMEFVASNFRLPTSPFYTLWRSSDDVVDASETEWSSGEDTVG</sequence>